<dbReference type="OrthoDB" id="10255522at2759"/>
<evidence type="ECO:0000313" key="3">
    <source>
        <dbReference type="EMBL" id="PFX18713.1"/>
    </source>
</evidence>
<feature type="coiled-coil region" evidence="1">
    <location>
        <begin position="417"/>
        <end position="492"/>
    </location>
</feature>
<dbReference type="SUPFAM" id="SSF57997">
    <property type="entry name" value="Tropomyosin"/>
    <property type="match status" value="1"/>
</dbReference>
<evidence type="ECO:0000256" key="2">
    <source>
        <dbReference type="SAM" id="MobiDB-lite"/>
    </source>
</evidence>
<feature type="coiled-coil region" evidence="1">
    <location>
        <begin position="543"/>
        <end position="602"/>
    </location>
</feature>
<feature type="coiled-coil region" evidence="1">
    <location>
        <begin position="2079"/>
        <end position="2169"/>
    </location>
</feature>
<gene>
    <name evidence="3" type="ORF">AWC38_SpisGene16900</name>
</gene>
<feature type="coiled-coil region" evidence="1">
    <location>
        <begin position="756"/>
        <end position="790"/>
    </location>
</feature>
<dbReference type="SUPFAM" id="SSF90257">
    <property type="entry name" value="Myosin rod fragments"/>
    <property type="match status" value="1"/>
</dbReference>
<keyword evidence="4" id="KW-1185">Reference proteome</keyword>
<evidence type="ECO:0000256" key="1">
    <source>
        <dbReference type="SAM" id="Coils"/>
    </source>
</evidence>
<name>A0A2B4RPI1_STYPI</name>
<feature type="coiled-coil region" evidence="1">
    <location>
        <begin position="1676"/>
        <end position="1927"/>
    </location>
</feature>
<feature type="coiled-coil region" evidence="1">
    <location>
        <begin position="3958"/>
        <end position="3985"/>
    </location>
</feature>
<protein>
    <submittedName>
        <fullName evidence="3">Uncharacterized protein</fullName>
    </submittedName>
</protein>
<feature type="coiled-coil region" evidence="1">
    <location>
        <begin position="3855"/>
        <end position="3921"/>
    </location>
</feature>
<feature type="coiled-coil region" evidence="1">
    <location>
        <begin position="3228"/>
        <end position="3340"/>
    </location>
</feature>
<feature type="compositionally biased region" description="Basic and acidic residues" evidence="2">
    <location>
        <begin position="98"/>
        <end position="107"/>
    </location>
</feature>
<feature type="coiled-coil region" evidence="1">
    <location>
        <begin position="133"/>
        <end position="247"/>
    </location>
</feature>
<feature type="coiled-coil region" evidence="1">
    <location>
        <begin position="1316"/>
        <end position="1364"/>
    </location>
</feature>
<feature type="compositionally biased region" description="Basic and acidic residues" evidence="2">
    <location>
        <begin position="74"/>
        <end position="86"/>
    </location>
</feature>
<comment type="caution">
    <text evidence="3">The sequence shown here is derived from an EMBL/GenBank/DDBJ whole genome shotgun (WGS) entry which is preliminary data.</text>
</comment>
<proteinExistence type="predicted"/>
<feature type="coiled-coil region" evidence="1">
    <location>
        <begin position="2240"/>
        <end position="2281"/>
    </location>
</feature>
<feature type="coiled-coil region" evidence="1">
    <location>
        <begin position="2313"/>
        <end position="2666"/>
    </location>
</feature>
<feature type="coiled-coil region" evidence="1">
    <location>
        <begin position="962"/>
        <end position="1269"/>
    </location>
</feature>
<dbReference type="STRING" id="50429.A0A2B4RPI1"/>
<feature type="coiled-coil region" evidence="1">
    <location>
        <begin position="1956"/>
        <end position="1997"/>
    </location>
</feature>
<dbReference type="Proteomes" id="UP000225706">
    <property type="component" value="Unassembled WGS sequence"/>
</dbReference>
<sequence>MSRHRTLHVLSLSHGRAIRRSRSEEYLPSSNKAEDSVDLLRNSLRIRTIPSFCKVGKELTVQFLSKEEQEARKSTEEFCVNQEKESRRKKRSQTDLQQTERGRKESLDTPAGSEPWFKITMSLVQTATPLAAINDLKEARDTIKRLNDSLLKEKKLSETKDMTIENLRHEINLLDQELVDKRKENDKHNEEMRKLRSKTTALETENKILERQVKMMNESNKRLHNELHELRNKLRIQEAKVGELRVQRSEAVRKYAHLLQTSVDKGTRLRHFLQQLQNEILTHSVTSKKFHVQKQVLEDLMKEDSEEDLQFKKYGLISPRKMRRGSYLLSDEEKQILRKDLEVAMGSKNNKSSDKSIPIEKLATATERIVTEGLKSRLGKDNAESSQMSKLIEEAKYQIKGLDRIESSYVEASRRLEDKVGTQLKSLEGELKDLSDELRLAQISKREDEDKLRSIRKFSAADAKVDSIILARRESQAEKSELESVINIMERRINGDATTPVSPREAEILSMKQKMAEVLEDKLMLSDELIETRTSLSNLESLLDSRGLENDKMEQELKKKEKRISVIEEHLREASTETSNLKEELEATKEELSAKRREEMVQPEVKAKDRPYRVELNFTPNNQPALEQKACVIKEETFARRSNSPSLEPSTESSPLKRAEKAVRVGNEPPSPRPLQRIQSEEDLRRRTLRRTLSLDPKGWESSLQRLERRRSLDPTDFRGRQERKVTTTKLKLVRRADKAVQVESSDQLAKGPETFTDFKQTREALNKENQELRAILGKQDKEIANLVNELGNIREGTKDSAEGGEDSMPFNYPTRVSELWTSLEEARKEKEEEEKRNKELLNELEKQQQEIQIIIRNLEKENPQLLLEAGNNFTSSLENERKNHFEKGPPDSQQARTLQELVSTNETKNVNHKFIFDKEDGRRIPNEFQSEVSPRDGDSISILESYINLMKKDLATSLQQSREMETELYRKEEDLRKAREEIALHEGKPSEMTARLDERVKEEDWAARENVQLQTKVVELTALLEETTKEKLKTEEKSKNLTSQISELNAALDHIREENAHFLKNTELYKSQINDLEISLEASKTNFLRAEKEIEGYKSEILDLKISLDETKAEKDNANEIVERSKSKIPELKALLDNANEELKAAKREIELYQTENLELKSHLENTELETRNALDETAQYRSQILILEASLDKIREENASATEEIRQDKSEILDLKASLEVKIKDNEWANEEIERYKSRSESLRESLDNMKKENNDNLKEIDGYKQQISDLRISLGRSKKESANVTKEYQLYKFEISDLQTCLDKERKENRAAAEKHQSEISGLKKSLDKAYEEADATRREIERYKTQNSDLQASLEKEREENLAARRHIVENESEICDLSSCLQQAGKDKEAIMKDNERCKLQISDLLAILEDVRKENLAAAEKIARYESELIDLRNSLEKTKDKTRQNDGDIESYMTQISDLQATIEDTRNENQRYENELQNEIKKCDEKEQEHKMKQAETRLEMERLNTSNSKLQITINNLQAQLTEADKKVKALEDQAEEDNKTISQLKEEQLGVCRLQELVKVLETKLDVRDKNLELKVEEIIEKNKLIEHLQSEKEKLERSHIDDSLKRVEDPLYFDSVDGKSISETAAAQGLSQSPPIDGTDVDDIVDIGNEVVEVKEQLQTLQVALTEIQKGKGCLEETVRQLQNEKISQEKELELLRKQVQILEDSIKETDETLEKNAKQMLGKENELRELIKEKVVKTSQIESLEASLTTVLRERDSALAVKDDSIEKLQKENRTLQGQVEQLKMEVQKQAVDWHQKAKMEAEYRGIADKLKEAELKYLLTKEEKEKVEKDLKNTTERMIMLQKGLSYVQASVKLKEEKIKQLTAENFELRSQIRDKDESIHREEKLRMENMKSLDTLKIKLEKMEGDDKKQRERLFSLKSACSEANEAYEIVKKQNYGMKREIEEVKKKLSEKDSALEVSEKEKEKIEQQILNASRTIDDLRKSFRGDESISPDSALGVSLTSAFEFSSGPSSPNSVASDNAFSADSFGQETGLLCKMPTMIENFRAVVRDKEALRGKLYEFTVHKEKQESQLKQLSQMNEILKNDVGVKEKSLVGLEDKVKSLEAETREAKNKSFELERSFTVISTQADLLKTTLENRERDFAELQEKVDLQEEKEKTLELYSKSVAEKFEHESGEKKKYEELSRQLLEESTLQKNRLQTIENKLSALPNDRADVFLSAPSGVSMVTTAEDKVDVLLKKKRDLESLVNSLQAECADLQLANGELQKDLTQYLESDKRRQELEGELKASRIRDELYSAKVNKLGEQKRSLENENKALEEDLAEAKKNEENFEIKIDTMQKITTGLENAKENFQAENEGLKDDLRRADEESSKLANEMKSFQVKVAEIEKTNDAFQAENERLRKDIMALTEAKCGVELTISEAERQIKKLNESADKEKTDREAMQTLNNEALNHCEELQDELNKAKNHIVTIEGRQREAEKSLADMEKSNIDSSSEIRRLSDELQLVKKDLSEMGERYKKSVQEEENLQQKLNLANLEMAKLTTAHQGSLKRNDAMEKSLFESKGENEELEILLEKTRLEKASALRDCSVKEEVIQELQAKKQELEDERQSLTNDLFVATRKVLAQQQNAESLINEMKHQNREMKGTIRNAFNKEGRVAEEDNPSQADNETDVPDNEALMQNLRQSIRATERNLDFFRSGAKVPEHETKSYQRDVDFINKEFALLRNQLSLFSTTSKKLCEEIKKLKEDLAQKESLLEEKKEQHDHLKEENMENCESLIQLQNKCSELESLFGEYENKAEKQHAELMRTNQQISTLDSNLTRTEQKKTALEKEILVCHEKISHLEANARAMKEDARNDKKRIATLEAEYSEKQTLSRELENTEASLRELRSKLDDVLKEKEEAKTELCTMREELRQDQVELKNTRKELDSLKKQVNSERDIRQKVELDLNENTAMCKTYRNNLQDLERSLGRLQEENSDLEEKVSILETTGNTLRKETELQAIEMKRLEEELADMKNQYASLNKNHEGSEKERKRLMNEIIVADERISKLQGTCDELLKEKETSSIKVMSLNEALEVIISSNEETAASLKNDLLTTKKELSVATSALDRRQKQLEEQQEELKKDENKIKSLEEKKQEVFEKYWASQNELTEAEGTIQNLRSENREQKEQIASSSQRIQHLQETLQSERETNEKEVSAWSDQVNKLKTLHQKVVGERGNFKQELEHAQTTLEKTENDLKQTSDALSEKEKVFERDIAKRNRELEDLSLQNANLKSELTKTKEVLEKTRTESDDLRERLEIGSEKVEWLEKELKERNTDIEDLLAEAHAKLNVVRKMKATNSGEYFAELPSSEFMAKEEEESVDGGDTLPLTPMNTSMKDVVTSFHEACLSSFNDNRGLQQVLAEKSVEIARLDESLQKEKNKAAEMKRYLHDLEKKKGKLEDDVKRLRRRLEALKLKCVEMEKEKDNEITDTKGEKIVLEKELWDTKEALEQTKAKLKTSEEDKERYYKDLEASRRQIVDAKNEIKGSQQQLDALQENILQLMRRTFELEANDKAQEQVIQEKEKELYINKSKIQELEKMYDGTNEKKTELYAKLARADERVAALEEDFKGNREEKASLETQLADLKNKVCEKTSLMEKTQNDLRHSREKCEELEIQSGSLQATNEILKQQLDTAKKDCAQYQALLCKEKEICEAFSGQLREVKCEKESLDRELKGAIEQKDHVKHMLNKSEERLTAAENKAVNSFQEIENLKRQLVKIQSGACADSARKQLELGKLKAETESLKKELKDKEKEHNDNVTKFKVTEKENEFLKKDLAQKHNRESELKLDLTSTNSKLQSYVIERECWEREVKSVISEMEQQKNASQSKGERLQRLRTRYENEVKFLQDRVEALEREVRIIQEASEQQRHADEIAAKLAIESKDMEIDNLKLRLQATRMHTSEKSDVLEIMKDQLDERTRQISDLMEQLRMLKESYHLELGSLHADLKCAQMENMLQKRGQLSDSLGSRQEAELLEAIKQSRKESERLRSLLKSKMKEMKSLRKYILTERVGEGRKPGYTVY</sequence>
<feature type="coiled-coil region" evidence="1">
    <location>
        <begin position="3112"/>
        <end position="3202"/>
    </location>
</feature>
<feature type="coiled-coil region" evidence="1">
    <location>
        <begin position="817"/>
        <end position="862"/>
    </location>
</feature>
<feature type="region of interest" description="Disordered" evidence="2">
    <location>
        <begin position="637"/>
        <end position="684"/>
    </location>
</feature>
<dbReference type="PANTHER" id="PTHR23159:SF31">
    <property type="entry name" value="CENTROSOME-ASSOCIATED PROTEIN CEP250 ISOFORM X1"/>
    <property type="match status" value="1"/>
</dbReference>
<feature type="region of interest" description="Disordered" evidence="2">
    <location>
        <begin position="2667"/>
        <end position="2686"/>
    </location>
</feature>
<feature type="coiled-coil region" evidence="1">
    <location>
        <begin position="3413"/>
        <end position="3809"/>
    </location>
</feature>
<evidence type="ECO:0000313" key="4">
    <source>
        <dbReference type="Proteomes" id="UP000225706"/>
    </source>
</evidence>
<feature type="compositionally biased region" description="Low complexity" evidence="2">
    <location>
        <begin position="642"/>
        <end position="654"/>
    </location>
</feature>
<organism evidence="3 4">
    <name type="scientific">Stylophora pistillata</name>
    <name type="common">Smooth cauliflower coral</name>
    <dbReference type="NCBI Taxonomy" id="50429"/>
    <lineage>
        <taxon>Eukaryota</taxon>
        <taxon>Metazoa</taxon>
        <taxon>Cnidaria</taxon>
        <taxon>Anthozoa</taxon>
        <taxon>Hexacorallia</taxon>
        <taxon>Scleractinia</taxon>
        <taxon>Astrocoeniina</taxon>
        <taxon>Pocilloporidae</taxon>
        <taxon>Stylophora</taxon>
    </lineage>
</organism>
<reference evidence="4" key="1">
    <citation type="journal article" date="2017" name="bioRxiv">
        <title>Comparative analysis of the genomes of Stylophora pistillata and Acropora digitifera provides evidence for extensive differences between species of corals.</title>
        <authorList>
            <person name="Voolstra C.R."/>
            <person name="Li Y."/>
            <person name="Liew Y.J."/>
            <person name="Baumgarten S."/>
            <person name="Zoccola D."/>
            <person name="Flot J.-F."/>
            <person name="Tambutte S."/>
            <person name="Allemand D."/>
            <person name="Aranda M."/>
        </authorList>
    </citation>
    <scope>NUCLEOTIDE SEQUENCE [LARGE SCALE GENOMIC DNA]</scope>
</reference>
<dbReference type="Gene3D" id="1.10.287.1490">
    <property type="match status" value="2"/>
</dbReference>
<dbReference type="EMBL" id="LSMT01000396">
    <property type="protein sequence ID" value="PFX18713.1"/>
    <property type="molecule type" value="Genomic_DNA"/>
</dbReference>
<feature type="region of interest" description="Disordered" evidence="2">
    <location>
        <begin position="74"/>
        <end position="113"/>
    </location>
</feature>
<keyword evidence="1" id="KW-0175">Coiled coil</keyword>
<feature type="coiled-coil region" evidence="1">
    <location>
        <begin position="2748"/>
        <end position="3051"/>
    </location>
</feature>
<dbReference type="PANTHER" id="PTHR23159">
    <property type="entry name" value="CENTROSOMAL PROTEIN 2"/>
    <property type="match status" value="1"/>
</dbReference>
<accession>A0A2B4RPI1</accession>
<feature type="coiled-coil region" evidence="1">
    <location>
        <begin position="1400"/>
        <end position="1557"/>
    </location>
</feature>